<accession>A0A0A8YIV6</accession>
<sequence length="42" mass="4630">MSEVFQNLLHKSSDEAFDGPSDIPVSTINLDRSLILSGNILR</sequence>
<proteinExistence type="predicted"/>
<dbReference type="AlphaFoldDB" id="A0A0A8YIV6"/>
<dbReference type="EMBL" id="GBRH01271964">
    <property type="protein sequence ID" value="JAD25931.1"/>
    <property type="molecule type" value="Transcribed_RNA"/>
</dbReference>
<evidence type="ECO:0000313" key="1">
    <source>
        <dbReference type="EMBL" id="JAD25931.1"/>
    </source>
</evidence>
<name>A0A0A8YIV6_ARUDO</name>
<reference evidence="1" key="2">
    <citation type="journal article" date="2015" name="Data Brief">
        <title>Shoot transcriptome of the giant reed, Arundo donax.</title>
        <authorList>
            <person name="Barrero R.A."/>
            <person name="Guerrero F.D."/>
            <person name="Moolhuijzen P."/>
            <person name="Goolsby J.A."/>
            <person name="Tidwell J."/>
            <person name="Bellgard S.E."/>
            <person name="Bellgard M.I."/>
        </authorList>
    </citation>
    <scope>NUCLEOTIDE SEQUENCE</scope>
    <source>
        <tissue evidence="1">Shoot tissue taken approximately 20 cm above the soil surface</tissue>
    </source>
</reference>
<organism evidence="1">
    <name type="scientific">Arundo donax</name>
    <name type="common">Giant reed</name>
    <name type="synonym">Donax arundinaceus</name>
    <dbReference type="NCBI Taxonomy" id="35708"/>
    <lineage>
        <taxon>Eukaryota</taxon>
        <taxon>Viridiplantae</taxon>
        <taxon>Streptophyta</taxon>
        <taxon>Embryophyta</taxon>
        <taxon>Tracheophyta</taxon>
        <taxon>Spermatophyta</taxon>
        <taxon>Magnoliopsida</taxon>
        <taxon>Liliopsida</taxon>
        <taxon>Poales</taxon>
        <taxon>Poaceae</taxon>
        <taxon>PACMAD clade</taxon>
        <taxon>Arundinoideae</taxon>
        <taxon>Arundineae</taxon>
        <taxon>Arundo</taxon>
    </lineage>
</organism>
<reference evidence="1" key="1">
    <citation type="submission" date="2014-09" db="EMBL/GenBank/DDBJ databases">
        <authorList>
            <person name="Magalhaes I.L.F."/>
            <person name="Oliveira U."/>
            <person name="Santos F.R."/>
            <person name="Vidigal T.H.D.A."/>
            <person name="Brescovit A.D."/>
            <person name="Santos A.J."/>
        </authorList>
    </citation>
    <scope>NUCLEOTIDE SEQUENCE</scope>
    <source>
        <tissue evidence="1">Shoot tissue taken approximately 20 cm above the soil surface</tissue>
    </source>
</reference>
<protein>
    <submittedName>
        <fullName evidence="1">Uncharacterized protein</fullName>
    </submittedName>
</protein>